<dbReference type="AlphaFoldDB" id="A0A016VS85"/>
<accession>A0A016VS85</accession>
<evidence type="ECO:0000313" key="1">
    <source>
        <dbReference type="EMBL" id="EYC29608.1"/>
    </source>
</evidence>
<dbReference type="EMBL" id="JARK01001342">
    <property type="protein sequence ID" value="EYC29608.1"/>
    <property type="molecule type" value="Genomic_DNA"/>
</dbReference>
<keyword evidence="2" id="KW-1185">Reference proteome</keyword>
<reference evidence="2" key="1">
    <citation type="journal article" date="2015" name="Nat. Genet.">
        <title>The genome and transcriptome of the zoonotic hookworm Ancylostoma ceylanicum identify infection-specific gene families.</title>
        <authorList>
            <person name="Schwarz E.M."/>
            <person name="Hu Y."/>
            <person name="Antoshechkin I."/>
            <person name="Miller M.M."/>
            <person name="Sternberg P.W."/>
            <person name="Aroian R.V."/>
        </authorList>
    </citation>
    <scope>NUCLEOTIDE SEQUENCE</scope>
    <source>
        <strain evidence="2">HY135</strain>
    </source>
</reference>
<comment type="caution">
    <text evidence="1">The sequence shown here is derived from an EMBL/GenBank/DDBJ whole genome shotgun (WGS) entry which is preliminary data.</text>
</comment>
<protein>
    <submittedName>
        <fullName evidence="1">Uncharacterized protein</fullName>
    </submittedName>
</protein>
<proteinExistence type="predicted"/>
<evidence type="ECO:0000313" key="2">
    <source>
        <dbReference type="Proteomes" id="UP000024635"/>
    </source>
</evidence>
<gene>
    <name evidence="1" type="primary">Acey_s0006.g3067</name>
    <name evidence="1" type="ORF">Y032_0006g3067</name>
</gene>
<dbReference type="Proteomes" id="UP000024635">
    <property type="component" value="Unassembled WGS sequence"/>
</dbReference>
<name>A0A016VS85_9BILA</name>
<organism evidence="1 2">
    <name type="scientific">Ancylostoma ceylanicum</name>
    <dbReference type="NCBI Taxonomy" id="53326"/>
    <lineage>
        <taxon>Eukaryota</taxon>
        <taxon>Metazoa</taxon>
        <taxon>Ecdysozoa</taxon>
        <taxon>Nematoda</taxon>
        <taxon>Chromadorea</taxon>
        <taxon>Rhabditida</taxon>
        <taxon>Rhabditina</taxon>
        <taxon>Rhabditomorpha</taxon>
        <taxon>Strongyloidea</taxon>
        <taxon>Ancylostomatidae</taxon>
        <taxon>Ancylostomatinae</taxon>
        <taxon>Ancylostoma</taxon>
    </lineage>
</organism>
<dbReference type="OrthoDB" id="5867530at2759"/>
<sequence>MVGFGGLMPARVTTGQAWPMGQNLGQRDARTIWPALNGKIRGPNLVAILDGPMRGHFVNFETAMLYSFPKCVQIFTV</sequence>